<dbReference type="RefSeq" id="WP_152717292.1">
    <property type="nucleotide sequence ID" value="NZ_VOSJ01000406.1"/>
</dbReference>
<reference evidence="1 2" key="1">
    <citation type="journal article" date="2019" name="Syst. Appl. Microbiol.">
        <title>Microvirga tunisiensis sp. nov., a root nodule symbiotic bacterium isolated from Lupinus micranthus and L. luteus grown in Northern Tunisia.</title>
        <authorList>
            <person name="Msaddak A."/>
            <person name="Rejili M."/>
            <person name="Duran D."/>
            <person name="Mars M."/>
            <person name="Palacios J.M."/>
            <person name="Ruiz-Argueso T."/>
            <person name="Rey L."/>
            <person name="Imperial J."/>
        </authorList>
    </citation>
    <scope>NUCLEOTIDE SEQUENCE [LARGE SCALE GENOMIC DNA]</scope>
    <source>
        <strain evidence="1 2">Lmie10</strain>
    </source>
</reference>
<dbReference type="Proteomes" id="UP000403266">
    <property type="component" value="Unassembled WGS sequence"/>
</dbReference>
<dbReference type="EMBL" id="VOSK01000372">
    <property type="protein sequence ID" value="MPR30453.1"/>
    <property type="molecule type" value="Genomic_DNA"/>
</dbReference>
<gene>
    <name evidence="1" type="ORF">FS320_36945</name>
</gene>
<dbReference type="AlphaFoldDB" id="A0A5N7MTZ2"/>
<dbReference type="OrthoDB" id="8019713at2"/>
<organism evidence="1 2">
    <name type="scientific">Microvirga tunisiensis</name>
    <dbReference type="NCBI Taxonomy" id="2108360"/>
    <lineage>
        <taxon>Bacteria</taxon>
        <taxon>Pseudomonadati</taxon>
        <taxon>Pseudomonadota</taxon>
        <taxon>Alphaproteobacteria</taxon>
        <taxon>Hyphomicrobiales</taxon>
        <taxon>Methylobacteriaceae</taxon>
        <taxon>Microvirga</taxon>
    </lineage>
</organism>
<accession>A0A5N7MTZ2</accession>
<protein>
    <submittedName>
        <fullName evidence="1">Uncharacterized protein</fullName>
    </submittedName>
</protein>
<comment type="caution">
    <text evidence="1">The sequence shown here is derived from an EMBL/GenBank/DDBJ whole genome shotgun (WGS) entry which is preliminary data.</text>
</comment>
<evidence type="ECO:0000313" key="1">
    <source>
        <dbReference type="EMBL" id="MPR30453.1"/>
    </source>
</evidence>
<name>A0A5N7MTZ2_9HYPH</name>
<sequence length="93" mass="10345">MTDSKDKKTTITLEPGQVAIVLGMEDGQISRQLFASPEVDAMLDDEKSEIPFHYFLASAFLVRLDQDENFASDLAEWYDEKLNGEAGEADTGQ</sequence>
<keyword evidence="2" id="KW-1185">Reference proteome</keyword>
<proteinExistence type="predicted"/>
<evidence type="ECO:0000313" key="2">
    <source>
        <dbReference type="Proteomes" id="UP000403266"/>
    </source>
</evidence>